<sequence>MRKLPAIFHRLLALVACLLLSACFDIREEVWIERNGAGRAELRYTVPESALLLSGGAAGVEKKIRDLIASQPSLILDGVSVEVRDERAIVAVNVSTKSMLSLLDLKKSDSFQNLPESTANIVGHFDVRLRWLDLDFSRSIHVREALGLASLAVGSEDREQRRLTYIVHLPKAAKESNATLITDGGKTLTWDTTLDEAMKRPLVTRFRATMPIPRYAWAAVAGALLAIAGSAVWVTRKLRRLSRRGTSSP</sequence>
<proteinExistence type="predicted"/>
<keyword evidence="3" id="KW-1185">Reference proteome</keyword>
<dbReference type="Proteomes" id="UP001320876">
    <property type="component" value="Unassembled WGS sequence"/>
</dbReference>
<keyword evidence="1" id="KW-0812">Transmembrane</keyword>
<evidence type="ECO:0000313" key="3">
    <source>
        <dbReference type="Proteomes" id="UP001320876"/>
    </source>
</evidence>
<feature type="transmembrane region" description="Helical" evidence="1">
    <location>
        <begin position="215"/>
        <end position="234"/>
    </location>
</feature>
<gene>
    <name evidence="2" type="ORF">OKA05_24720</name>
</gene>
<comment type="caution">
    <text evidence="2">The sequence shown here is derived from an EMBL/GenBank/DDBJ whole genome shotgun (WGS) entry which is preliminary data.</text>
</comment>
<dbReference type="PROSITE" id="PS51257">
    <property type="entry name" value="PROKAR_LIPOPROTEIN"/>
    <property type="match status" value="1"/>
</dbReference>
<name>A0ABT3GQJ7_9BACT</name>
<accession>A0ABT3GQJ7</accession>
<keyword evidence="1" id="KW-0472">Membrane</keyword>
<dbReference type="EMBL" id="JAPDDT010000017">
    <property type="protein sequence ID" value="MCW1925785.1"/>
    <property type="molecule type" value="Genomic_DNA"/>
</dbReference>
<evidence type="ECO:0000313" key="2">
    <source>
        <dbReference type="EMBL" id="MCW1925785.1"/>
    </source>
</evidence>
<keyword evidence="1" id="KW-1133">Transmembrane helix</keyword>
<organism evidence="2 3">
    <name type="scientific">Luteolibacter arcticus</name>
    <dbReference type="NCBI Taxonomy" id="1581411"/>
    <lineage>
        <taxon>Bacteria</taxon>
        <taxon>Pseudomonadati</taxon>
        <taxon>Verrucomicrobiota</taxon>
        <taxon>Verrucomicrobiia</taxon>
        <taxon>Verrucomicrobiales</taxon>
        <taxon>Verrucomicrobiaceae</taxon>
        <taxon>Luteolibacter</taxon>
    </lineage>
</organism>
<protein>
    <recommendedName>
        <fullName evidence="4">DUF3153 domain-containing protein</fullName>
    </recommendedName>
</protein>
<evidence type="ECO:0008006" key="4">
    <source>
        <dbReference type="Google" id="ProtNLM"/>
    </source>
</evidence>
<reference evidence="2 3" key="1">
    <citation type="submission" date="2022-10" db="EMBL/GenBank/DDBJ databases">
        <title>Luteolibacter arcticus strain CCTCC AB 2014275, whole genome shotgun sequencing project.</title>
        <authorList>
            <person name="Zhao G."/>
            <person name="Shen L."/>
        </authorList>
    </citation>
    <scope>NUCLEOTIDE SEQUENCE [LARGE SCALE GENOMIC DNA]</scope>
    <source>
        <strain evidence="2 3">CCTCC AB 2014275</strain>
    </source>
</reference>
<dbReference type="RefSeq" id="WP_264489892.1">
    <property type="nucleotide sequence ID" value="NZ_JAPDDT010000017.1"/>
</dbReference>
<evidence type="ECO:0000256" key="1">
    <source>
        <dbReference type="SAM" id="Phobius"/>
    </source>
</evidence>